<feature type="region of interest" description="Disordered" evidence="2">
    <location>
        <begin position="348"/>
        <end position="373"/>
    </location>
</feature>
<feature type="chain" id="PRO_5028974100" evidence="4">
    <location>
        <begin position="29"/>
        <end position="409"/>
    </location>
</feature>
<evidence type="ECO:0000313" key="7">
    <source>
        <dbReference type="Proteomes" id="UP000515800"/>
    </source>
</evidence>
<reference evidence="6 7" key="1">
    <citation type="submission" date="2020-08" db="EMBL/GenBank/DDBJ databases">
        <title>Genome sequence of Weissella diestrammenae KACC 16890T.</title>
        <authorList>
            <person name="Hyun D.-W."/>
            <person name="Bae J.-W."/>
        </authorList>
    </citation>
    <scope>NUCLEOTIDE SEQUENCE [LARGE SCALE GENOMIC DNA]</scope>
    <source>
        <strain evidence="6 7">KACC 16890</strain>
    </source>
</reference>
<feature type="compositionally biased region" description="Polar residues" evidence="2">
    <location>
        <begin position="358"/>
        <end position="373"/>
    </location>
</feature>
<keyword evidence="7" id="KW-1185">Reference proteome</keyword>
<name>A0A7G9T5M4_9LACO</name>
<feature type="transmembrane region" description="Helical" evidence="3">
    <location>
        <begin position="385"/>
        <end position="406"/>
    </location>
</feature>
<evidence type="ECO:0000256" key="2">
    <source>
        <dbReference type="SAM" id="MobiDB-lite"/>
    </source>
</evidence>
<dbReference type="InterPro" id="IPR009459">
    <property type="entry name" value="MucBP_dom"/>
</dbReference>
<gene>
    <name evidence="6" type="ORF">H9L19_00385</name>
</gene>
<keyword evidence="3" id="KW-1133">Transmembrane helix</keyword>
<evidence type="ECO:0000259" key="5">
    <source>
        <dbReference type="Pfam" id="PF06458"/>
    </source>
</evidence>
<feature type="domain" description="MucBP" evidence="5">
    <location>
        <begin position="277"/>
        <end position="338"/>
    </location>
</feature>
<feature type="signal peptide" evidence="4">
    <location>
        <begin position="1"/>
        <end position="28"/>
    </location>
</feature>
<keyword evidence="4" id="KW-0732">Signal</keyword>
<protein>
    <submittedName>
        <fullName evidence="6">MucBP domain-containing protein</fullName>
    </submittedName>
</protein>
<dbReference type="KEGG" id="wdi:H9L19_00385"/>
<keyword evidence="1" id="KW-0677">Repeat</keyword>
<organism evidence="6 7">
    <name type="scientific">Weissella diestrammenae</name>
    <dbReference type="NCBI Taxonomy" id="1162633"/>
    <lineage>
        <taxon>Bacteria</taxon>
        <taxon>Bacillati</taxon>
        <taxon>Bacillota</taxon>
        <taxon>Bacilli</taxon>
        <taxon>Lactobacillales</taxon>
        <taxon>Lactobacillaceae</taxon>
        <taxon>Weissella</taxon>
    </lineage>
</organism>
<feature type="compositionally biased region" description="Polar residues" evidence="2">
    <location>
        <begin position="29"/>
        <end position="46"/>
    </location>
</feature>
<keyword evidence="3" id="KW-0812">Transmembrane</keyword>
<dbReference type="Gene3D" id="3.10.20.320">
    <property type="entry name" value="Putative peptidoglycan bound protein (lpxtg motif)"/>
    <property type="match status" value="2"/>
</dbReference>
<keyword evidence="3" id="KW-0472">Membrane</keyword>
<evidence type="ECO:0000256" key="1">
    <source>
        <dbReference type="ARBA" id="ARBA00022737"/>
    </source>
</evidence>
<dbReference type="Pfam" id="PF06458">
    <property type="entry name" value="MucBP"/>
    <property type="match status" value="2"/>
</dbReference>
<dbReference type="EMBL" id="CP060724">
    <property type="protein sequence ID" value="QNN75399.1"/>
    <property type="molecule type" value="Genomic_DNA"/>
</dbReference>
<sequence length="409" mass="45264">MKNKILRVAMLGALLGTIISPLANQVHADSNQNNTTQSTQESNITDEASKPMQRNLGGVTGRWLVINGHNEYFSPTIKIKKDDPSNVEISKIVSQNSGYTNKFVQTILFSDAVVIQALPKIIAPSKTTYTIQYTEDKTTFSQTPPNDVTKIKGIKIEFANMTQADQVEVKNTAKISWDKTHSGVNELGKFYEDDYLNNTVYFDSYRMVTASYINEDGQQLAENKYFYGEVGQSYQTQKLDIPGYELASVVGFESGQFKNDDRTVKYIYKKLPITSTNVTAKYIDTDNNVLAKDVVKTGNVGEKYETDQLTFTGYTLKEVQGNAKGVFDTNNQVVTYVYSKDATITNPTQPVSPLKPGTTITSNSTSPVYNGKQGNTLPSTSATNLMLYSGLVGVLLSILGFSYILLKKI</sequence>
<dbReference type="AlphaFoldDB" id="A0A7G9T5M4"/>
<proteinExistence type="predicted"/>
<accession>A0A7G9T5M4</accession>
<evidence type="ECO:0000313" key="6">
    <source>
        <dbReference type="EMBL" id="QNN75399.1"/>
    </source>
</evidence>
<evidence type="ECO:0000256" key="3">
    <source>
        <dbReference type="SAM" id="Phobius"/>
    </source>
</evidence>
<evidence type="ECO:0000256" key="4">
    <source>
        <dbReference type="SAM" id="SignalP"/>
    </source>
</evidence>
<feature type="region of interest" description="Disordered" evidence="2">
    <location>
        <begin position="29"/>
        <end position="52"/>
    </location>
</feature>
<dbReference type="Proteomes" id="UP000515800">
    <property type="component" value="Chromosome"/>
</dbReference>
<dbReference type="RefSeq" id="WP_187529232.1">
    <property type="nucleotide sequence ID" value="NZ_CP060724.1"/>
</dbReference>
<feature type="domain" description="MucBP" evidence="5">
    <location>
        <begin position="208"/>
        <end position="269"/>
    </location>
</feature>